<sequence length="56" mass="6578">MTHHDDFDLYKTFVNRPIIVMKYKVLNRRKKQMPLMKSENSSEMQASRACSSKAGE</sequence>
<accession>A0ACC0ZXC7</accession>
<proteinExistence type="predicted"/>
<protein>
    <submittedName>
        <fullName evidence="1">Uncharacterized protein</fullName>
    </submittedName>
</protein>
<evidence type="ECO:0000313" key="2">
    <source>
        <dbReference type="Proteomes" id="UP001164250"/>
    </source>
</evidence>
<dbReference type="EMBL" id="CM047909">
    <property type="protein sequence ID" value="KAJ0078629.1"/>
    <property type="molecule type" value="Genomic_DNA"/>
</dbReference>
<dbReference type="Proteomes" id="UP001164250">
    <property type="component" value="Chromosome 13"/>
</dbReference>
<evidence type="ECO:0000313" key="1">
    <source>
        <dbReference type="EMBL" id="KAJ0078629.1"/>
    </source>
</evidence>
<reference evidence="2" key="1">
    <citation type="journal article" date="2023" name="G3 (Bethesda)">
        <title>Genome assembly and association tests identify interacting loci associated with vigor, precocity, and sex in interspecific pistachio rootstocks.</title>
        <authorList>
            <person name="Palmer W."/>
            <person name="Jacygrad E."/>
            <person name="Sagayaradj S."/>
            <person name="Cavanaugh K."/>
            <person name="Han R."/>
            <person name="Bertier L."/>
            <person name="Beede B."/>
            <person name="Kafkas S."/>
            <person name="Golino D."/>
            <person name="Preece J."/>
            <person name="Michelmore R."/>
        </authorList>
    </citation>
    <scope>NUCLEOTIDE SEQUENCE [LARGE SCALE GENOMIC DNA]</scope>
</reference>
<gene>
    <name evidence="1" type="ORF">Patl1_22592</name>
</gene>
<keyword evidence="2" id="KW-1185">Reference proteome</keyword>
<organism evidence="1 2">
    <name type="scientific">Pistacia atlantica</name>
    <dbReference type="NCBI Taxonomy" id="434234"/>
    <lineage>
        <taxon>Eukaryota</taxon>
        <taxon>Viridiplantae</taxon>
        <taxon>Streptophyta</taxon>
        <taxon>Embryophyta</taxon>
        <taxon>Tracheophyta</taxon>
        <taxon>Spermatophyta</taxon>
        <taxon>Magnoliopsida</taxon>
        <taxon>eudicotyledons</taxon>
        <taxon>Gunneridae</taxon>
        <taxon>Pentapetalae</taxon>
        <taxon>rosids</taxon>
        <taxon>malvids</taxon>
        <taxon>Sapindales</taxon>
        <taxon>Anacardiaceae</taxon>
        <taxon>Pistacia</taxon>
    </lineage>
</organism>
<comment type="caution">
    <text evidence="1">The sequence shown here is derived from an EMBL/GenBank/DDBJ whole genome shotgun (WGS) entry which is preliminary data.</text>
</comment>
<name>A0ACC0ZXC7_9ROSI</name>